<protein>
    <submittedName>
        <fullName evidence="4">Protein kinase domain-containing protein</fullName>
    </submittedName>
</protein>
<reference evidence="4" key="1">
    <citation type="submission" date="2017-02" db="UniProtKB">
        <authorList>
            <consortium name="WormBaseParasite"/>
        </authorList>
    </citation>
    <scope>IDENTIFICATION</scope>
</reference>
<proteinExistence type="predicted"/>
<evidence type="ECO:0000256" key="1">
    <source>
        <dbReference type="SAM" id="Phobius"/>
    </source>
</evidence>
<dbReference type="Proteomes" id="UP000267096">
    <property type="component" value="Unassembled WGS sequence"/>
</dbReference>
<name>A0A0M3KCZ2_ANISI</name>
<keyword evidence="1" id="KW-0812">Transmembrane</keyword>
<organism evidence="4">
    <name type="scientific">Anisakis simplex</name>
    <name type="common">Herring worm</name>
    <dbReference type="NCBI Taxonomy" id="6269"/>
    <lineage>
        <taxon>Eukaryota</taxon>
        <taxon>Metazoa</taxon>
        <taxon>Ecdysozoa</taxon>
        <taxon>Nematoda</taxon>
        <taxon>Chromadorea</taxon>
        <taxon>Rhabditida</taxon>
        <taxon>Spirurina</taxon>
        <taxon>Ascaridomorpha</taxon>
        <taxon>Ascaridoidea</taxon>
        <taxon>Anisakidae</taxon>
        <taxon>Anisakis</taxon>
        <taxon>Anisakis simplex complex</taxon>
    </lineage>
</organism>
<evidence type="ECO:0000313" key="2">
    <source>
        <dbReference type="EMBL" id="VDK63926.1"/>
    </source>
</evidence>
<dbReference type="EMBL" id="UYRR01035216">
    <property type="protein sequence ID" value="VDK63926.1"/>
    <property type="molecule type" value="Genomic_DNA"/>
</dbReference>
<sequence>MIRLRDATQYLQTSISVAFNTTTASTPTVPNIIMSSIFIAGLLLLFAFLTCVVCGILIARRKNQTTKNYRKKRSNMLVTSVGQKGISTDLYSAHGNDFQFQKGALFLDNDKKWQPTTWGGNNLKSPSWSNFHFPPPPSEFGRETLFSMFTEKTNLKRHSAPVGGHRSNSNWYSAYYGNMRRFLYFAEMYGVDESSAEPLLGRMTTPTLVPTAPSPRRNHVDRTWPKKRLLDDNLHYATSNVTESAKSYKPIPVEKIDSRSVLLGAELGEGRFTIVRIAKLRDKTVATKMIKETTPQAKLVS</sequence>
<evidence type="ECO:0000313" key="4">
    <source>
        <dbReference type="WBParaSite" id="ASIM_0001884401-mRNA-1"/>
    </source>
</evidence>
<feature type="transmembrane region" description="Helical" evidence="1">
    <location>
        <begin position="32"/>
        <end position="59"/>
    </location>
</feature>
<dbReference type="AlphaFoldDB" id="A0A0M3KCZ2"/>
<dbReference type="WBParaSite" id="ASIM_0001884401-mRNA-1">
    <property type="protein sequence ID" value="ASIM_0001884401-mRNA-1"/>
    <property type="gene ID" value="ASIM_0001884401"/>
</dbReference>
<reference evidence="2 3" key="2">
    <citation type="submission" date="2018-11" db="EMBL/GenBank/DDBJ databases">
        <authorList>
            <consortium name="Pathogen Informatics"/>
        </authorList>
    </citation>
    <scope>NUCLEOTIDE SEQUENCE [LARGE SCALE GENOMIC DNA]</scope>
</reference>
<gene>
    <name evidence="2" type="ORF">ASIM_LOCUS18240</name>
</gene>
<evidence type="ECO:0000313" key="3">
    <source>
        <dbReference type="Proteomes" id="UP000267096"/>
    </source>
</evidence>
<keyword evidence="1" id="KW-0472">Membrane</keyword>
<keyword evidence="3" id="KW-1185">Reference proteome</keyword>
<accession>A0A0M3KCZ2</accession>
<keyword evidence="1" id="KW-1133">Transmembrane helix</keyword>
<dbReference type="OrthoDB" id="6071166at2759"/>